<dbReference type="AlphaFoldDB" id="A0A2M7D6V6"/>
<comment type="similarity">
    <text evidence="1">Belongs to the GSP E family.</text>
</comment>
<dbReference type="Proteomes" id="UP000229247">
    <property type="component" value="Unassembled WGS sequence"/>
</dbReference>
<dbReference type="Pfam" id="PF00437">
    <property type="entry name" value="T2SSE"/>
    <property type="match status" value="1"/>
</dbReference>
<dbReference type="SUPFAM" id="SSF52540">
    <property type="entry name" value="P-loop containing nucleoside triphosphate hydrolases"/>
    <property type="match status" value="1"/>
</dbReference>
<dbReference type="GO" id="GO:0016887">
    <property type="term" value="F:ATP hydrolysis activity"/>
    <property type="evidence" value="ECO:0007669"/>
    <property type="project" value="InterPro"/>
</dbReference>
<dbReference type="EMBL" id="PEUE01000006">
    <property type="protein sequence ID" value="PIV38767.1"/>
    <property type="molecule type" value="Genomic_DNA"/>
</dbReference>
<gene>
    <name evidence="3" type="ORF">COS30_00255</name>
</gene>
<dbReference type="InterPro" id="IPR001482">
    <property type="entry name" value="T2SS/T4SS_dom"/>
</dbReference>
<comment type="caution">
    <text evidence="3">The sequence shown here is derived from an EMBL/GenBank/DDBJ whole genome shotgun (WGS) entry which is preliminary data.</text>
</comment>
<dbReference type="GO" id="GO:0005524">
    <property type="term" value="F:ATP binding"/>
    <property type="evidence" value="ECO:0007669"/>
    <property type="project" value="InterPro"/>
</dbReference>
<evidence type="ECO:0000313" key="4">
    <source>
        <dbReference type="Proteomes" id="UP000229247"/>
    </source>
</evidence>
<organism evidence="3 4">
    <name type="scientific">Candidatus Portnoybacteria bacterium CG02_land_8_20_14_3_00_45_8</name>
    <dbReference type="NCBI Taxonomy" id="1974807"/>
    <lineage>
        <taxon>Bacteria</taxon>
        <taxon>Candidatus Portnoyibacteriota</taxon>
    </lineage>
</organism>
<accession>A0A2M7D6V6</accession>
<protein>
    <submittedName>
        <fullName evidence="3">Type IV pili twitching motility protein PilT</fullName>
    </submittedName>
</protein>
<evidence type="ECO:0000313" key="3">
    <source>
        <dbReference type="EMBL" id="PIV38767.1"/>
    </source>
</evidence>
<proteinExistence type="inferred from homology"/>
<dbReference type="Gene3D" id="3.30.450.90">
    <property type="match status" value="1"/>
</dbReference>
<dbReference type="Gene3D" id="3.40.50.300">
    <property type="entry name" value="P-loop containing nucleotide triphosphate hydrolases"/>
    <property type="match status" value="1"/>
</dbReference>
<name>A0A2M7D6V6_9BACT</name>
<evidence type="ECO:0000259" key="2">
    <source>
        <dbReference type="Pfam" id="PF00437"/>
    </source>
</evidence>
<dbReference type="InterPro" id="IPR006321">
    <property type="entry name" value="PilT/PilU"/>
</dbReference>
<dbReference type="InterPro" id="IPR050921">
    <property type="entry name" value="T4SS_GSP_E_ATPase"/>
</dbReference>
<sequence>MATSDYKKEIEGLLEEVIKRDATDLHLSAGRPAMLRVDGQLVVLPGRKVFSGEDTKNLAISLLSEEQEKKFWENKDIDLSFNHKDKARFRVNIYQASGNVAAAMRFIPTHIRTVEDLNLPPSLHQFTQAAQGFFLVVGPSGHGKSTALAAMVDEVNHTRQDHIITIEDPIEYLFAQDKCIIDQREVGDDVQNFHRGLRAMFREDADVVMIGEMRDLETISTVITAAETGHLIFSTLHTNTAAQTIDRIIDSFPSHQQNQIRSQLSATLLGILSRRLVPAAKGGLINAVELLIVNSAVRNLIREGKAHQIDMVIETSSEEGMISLNRSLVDLVEKGLVTYENAETYSTNSRELKMLLQR</sequence>
<reference evidence="4" key="1">
    <citation type="submission" date="2017-09" db="EMBL/GenBank/DDBJ databases">
        <title>Depth-based differentiation of microbial function through sediment-hosted aquifers and enrichment of novel symbionts in the deep terrestrial subsurface.</title>
        <authorList>
            <person name="Probst A.J."/>
            <person name="Ladd B."/>
            <person name="Jarett J.K."/>
            <person name="Geller-Mcgrath D.E."/>
            <person name="Sieber C.M.K."/>
            <person name="Emerson J.B."/>
            <person name="Anantharaman K."/>
            <person name="Thomas B.C."/>
            <person name="Malmstrom R."/>
            <person name="Stieglmeier M."/>
            <person name="Klingl A."/>
            <person name="Woyke T."/>
            <person name="Ryan C.M."/>
            <person name="Banfield J.F."/>
        </authorList>
    </citation>
    <scope>NUCLEOTIDE SEQUENCE [LARGE SCALE GENOMIC DNA]</scope>
</reference>
<dbReference type="CDD" id="cd01131">
    <property type="entry name" value="PilT"/>
    <property type="match status" value="1"/>
</dbReference>
<dbReference type="PANTHER" id="PTHR30486">
    <property type="entry name" value="TWITCHING MOTILITY PROTEIN PILT"/>
    <property type="match status" value="1"/>
</dbReference>
<evidence type="ECO:0000256" key="1">
    <source>
        <dbReference type="ARBA" id="ARBA00006611"/>
    </source>
</evidence>
<dbReference type="InterPro" id="IPR027417">
    <property type="entry name" value="P-loop_NTPase"/>
</dbReference>
<dbReference type="NCBIfam" id="TIGR01420">
    <property type="entry name" value="pilT_fam"/>
    <property type="match status" value="1"/>
</dbReference>
<feature type="domain" description="Bacterial type II secretion system protein E" evidence="2">
    <location>
        <begin position="8"/>
        <end position="279"/>
    </location>
</feature>